<evidence type="ECO:0000256" key="1">
    <source>
        <dbReference type="SAM" id="MobiDB-lite"/>
    </source>
</evidence>
<proteinExistence type="predicted"/>
<organism evidence="2 3">
    <name type="scientific">Rotaria socialis</name>
    <dbReference type="NCBI Taxonomy" id="392032"/>
    <lineage>
        <taxon>Eukaryota</taxon>
        <taxon>Metazoa</taxon>
        <taxon>Spiralia</taxon>
        <taxon>Gnathifera</taxon>
        <taxon>Rotifera</taxon>
        <taxon>Eurotatoria</taxon>
        <taxon>Bdelloidea</taxon>
        <taxon>Philodinida</taxon>
        <taxon>Philodinidae</taxon>
        <taxon>Rotaria</taxon>
    </lineage>
</organism>
<accession>A0A820PL80</accession>
<dbReference type="AlphaFoldDB" id="A0A820PL80"/>
<evidence type="ECO:0000313" key="2">
    <source>
        <dbReference type="EMBL" id="CAF4408848.1"/>
    </source>
</evidence>
<feature type="compositionally biased region" description="Basic and acidic residues" evidence="1">
    <location>
        <begin position="1115"/>
        <end position="1125"/>
    </location>
</feature>
<gene>
    <name evidence="2" type="ORF">TSG867_LOCUS13566</name>
</gene>
<feature type="region of interest" description="Disordered" evidence="1">
    <location>
        <begin position="1112"/>
        <end position="1142"/>
    </location>
</feature>
<protein>
    <submittedName>
        <fullName evidence="2">Uncharacterized protein</fullName>
    </submittedName>
</protein>
<sequence length="1142" mass="130271">MVNNQGPTPKDYALLLDANFDTLNNRPPFDASLLLDKNLDWFLIEYINEMELLGLSNEQTLNALLTMIGGLSNNSYCRNLLTGSVVWLNVFSHVLGNTGSNKSYFANEIMHSLKTLDDKYPSIYSNRRFVNDSDDAEEQPKKKQKTEQWSFSASTITEAALSKNSNYTDVMIVNPDGDNALKLLSYYEQNSSNSAQGVSCFCNGFDGIEPGSSRVTGVESSRNDRHRSSKLSMYVVSTGKKLSIPNMKMVEEGANDGVYGRVWYTHTGTVRELPDVLLQKQVSLPNFTHIALCCHNFFQNRIIEFRYGLFRSDFNYQQRNNISDRMQHARRQQNVNLPEFYGISMDEHDIISQQPPVGDYQKDDSLEDFSPFNLATRYTNEIWNESFTLEKHIGQMWRKISYHLPKAICTIKTLRLLFRIMGDKMLFYINSQEGNRSYQSKLIPDIFDQRLSQSLNEYFEQCTRTIEVEKNKTVILLTTDDVEAGYVWCRWKLETTSFLFSTSQIQLIVNSRTSKPPKPDLFVTKSMAQRRMDNAMAKILMTPTIFFTNGYLSTNTARGGSGLFMQKKLTDLKYDLVLENLLVNGFVLKCDVIQRTHLPKNNNLSSSYYKQQPSYFEQSELRMKELQYMGINFNEYKKNYENSTLPKNTYFNNDGIQLIKGEEWIQFYHTFLNDIMAKTMIESKVKSNEIIEYNGRFGLNNLNTKDVVYEREGIVIDEPNEGQVEEMIYVNTVNKDIIPGLSTLLAQPFSRIPLNAITNESQMETESFPNVNFHPVSHSTPININHDSSSSSVLLQPDHETSLPHLFDDNAVVILPPTTCNDCDSFQSLSTVTSFPIQVVSSNSINRVIDILNSSSIKIGSTSPNFIDLTKNHRNDLDKQPQVNDIIGDVLKNIINVIVSQFDVVMDAPLAISATIKKRGRQPSSKSTLRQPITALEINMVIENDKHPIWKKLILNKHVLASMSDLSRSVTGSDEINAARLSCIEKLVDIGCFINGDEFLNGKLRAVLKNSLEDPRLISALNKYGIDIDEYKQSFNNHAPFAYKNGIVVPALLNIDTNKKQFTKVFVDTIQSDPFYSVYLRIDSKHVMESLPLKRQNTSSYATDLFRQKQQQKVATKEKKAEKLINKKTVASNNNKKGRRTH</sequence>
<name>A0A820PL80_9BILA</name>
<dbReference type="Proteomes" id="UP000663862">
    <property type="component" value="Unassembled WGS sequence"/>
</dbReference>
<dbReference type="EMBL" id="CAJOBQ010000728">
    <property type="protein sequence ID" value="CAF4408848.1"/>
    <property type="molecule type" value="Genomic_DNA"/>
</dbReference>
<reference evidence="2" key="1">
    <citation type="submission" date="2021-02" db="EMBL/GenBank/DDBJ databases">
        <authorList>
            <person name="Nowell W R."/>
        </authorList>
    </citation>
    <scope>NUCLEOTIDE SEQUENCE</scope>
</reference>
<evidence type="ECO:0000313" key="3">
    <source>
        <dbReference type="Proteomes" id="UP000663862"/>
    </source>
</evidence>
<comment type="caution">
    <text evidence="2">The sequence shown here is derived from an EMBL/GenBank/DDBJ whole genome shotgun (WGS) entry which is preliminary data.</text>
</comment>